<dbReference type="Pfam" id="PF04314">
    <property type="entry name" value="PCuAC"/>
    <property type="match status" value="1"/>
</dbReference>
<evidence type="ECO:0000256" key="1">
    <source>
        <dbReference type="SAM" id="SignalP"/>
    </source>
</evidence>
<evidence type="ECO:0008006" key="6">
    <source>
        <dbReference type="Google" id="ProtNLM"/>
    </source>
</evidence>
<evidence type="ECO:0000313" key="3">
    <source>
        <dbReference type="EMBL" id="SHF55050.1"/>
    </source>
</evidence>
<organism evidence="2 4">
    <name type="scientific">Devosia limi DSM 17137</name>
    <dbReference type="NCBI Taxonomy" id="1121477"/>
    <lineage>
        <taxon>Bacteria</taxon>
        <taxon>Pseudomonadati</taxon>
        <taxon>Pseudomonadota</taxon>
        <taxon>Alphaproteobacteria</taxon>
        <taxon>Hyphomicrobiales</taxon>
        <taxon>Devosiaceae</taxon>
        <taxon>Devosia</taxon>
    </lineage>
</organism>
<dbReference type="EMBL" id="FQVC01000009">
    <property type="protein sequence ID" value="SHF55050.1"/>
    <property type="molecule type" value="Genomic_DNA"/>
</dbReference>
<dbReference type="Proteomes" id="UP000033608">
    <property type="component" value="Unassembled WGS sequence"/>
</dbReference>
<dbReference type="Gene3D" id="2.60.40.1890">
    <property type="entry name" value="PCu(A)C copper chaperone"/>
    <property type="match status" value="1"/>
</dbReference>
<name>A0A0F5LQU0_9HYPH</name>
<dbReference type="OrthoDB" id="9796962at2"/>
<dbReference type="SUPFAM" id="SSF110087">
    <property type="entry name" value="DR1885-like metal-binding protein"/>
    <property type="match status" value="1"/>
</dbReference>
<feature type="signal peptide" evidence="1">
    <location>
        <begin position="1"/>
        <end position="19"/>
    </location>
</feature>
<dbReference type="PANTHER" id="PTHR36302:SF1">
    <property type="entry name" value="COPPER CHAPERONE PCU(A)C"/>
    <property type="match status" value="1"/>
</dbReference>
<accession>A0A0F5LQU0</accession>
<gene>
    <name evidence="3" type="ORF">SAMN02745223_02951</name>
    <name evidence="2" type="ORF">VW29_09725</name>
</gene>
<reference evidence="2 4" key="1">
    <citation type="submission" date="2015-03" db="EMBL/GenBank/DDBJ databases">
        <authorList>
            <person name="Hassan Y.I."/>
            <person name="Lepp D."/>
            <person name="Zhou T."/>
        </authorList>
    </citation>
    <scope>NUCLEOTIDE SEQUENCE [LARGE SCALE GENOMIC DNA]</scope>
    <source>
        <strain evidence="2 4">DSM 17137</strain>
    </source>
</reference>
<evidence type="ECO:0000313" key="4">
    <source>
        <dbReference type="Proteomes" id="UP000033608"/>
    </source>
</evidence>
<dbReference type="Proteomes" id="UP000184533">
    <property type="component" value="Unassembled WGS sequence"/>
</dbReference>
<keyword evidence="1" id="KW-0732">Signal</keyword>
<dbReference type="STRING" id="1121477.SAMN02745223_02951"/>
<protein>
    <recommendedName>
        <fullName evidence="6">Copper chaperone PCu(A)C</fullName>
    </recommendedName>
</protein>
<dbReference type="InterPro" id="IPR007410">
    <property type="entry name" value="LpqE-like"/>
</dbReference>
<evidence type="ECO:0000313" key="2">
    <source>
        <dbReference type="EMBL" id="KKB84666.1"/>
    </source>
</evidence>
<keyword evidence="4" id="KW-1185">Reference proteome</keyword>
<proteinExistence type="predicted"/>
<dbReference type="PANTHER" id="PTHR36302">
    <property type="entry name" value="BLR7088 PROTEIN"/>
    <property type="match status" value="1"/>
</dbReference>
<sequence length="154" mass="16320">MRLIIAIMGVLLTLSPSFAHDFVIGDLTLKHPMIKEAPPRAPVVGGYVTIVNTGAADDTLVGIESDAAAKVELHQSTVTDGIARMEPMKNGFLVPAGATVSLGENGTHAMFIDPVDRLVEGNEVSATLVFERAGRVEVVFNVEKMPAGEQMNGH</sequence>
<dbReference type="InterPro" id="IPR036182">
    <property type="entry name" value="PCuAC_sf"/>
</dbReference>
<dbReference type="EMBL" id="LAJF01000068">
    <property type="protein sequence ID" value="KKB84666.1"/>
    <property type="molecule type" value="Genomic_DNA"/>
</dbReference>
<reference evidence="3 5" key="2">
    <citation type="submission" date="2016-11" db="EMBL/GenBank/DDBJ databases">
        <authorList>
            <person name="Jaros S."/>
            <person name="Januszkiewicz K."/>
            <person name="Wedrychowicz H."/>
        </authorList>
    </citation>
    <scope>NUCLEOTIDE SEQUENCE [LARGE SCALE GENOMIC DNA]</scope>
    <source>
        <strain evidence="3 5">DSM 17137</strain>
    </source>
</reference>
<dbReference type="InterPro" id="IPR058248">
    <property type="entry name" value="Lxx211020-like"/>
</dbReference>
<feature type="chain" id="PRO_5015038283" description="Copper chaperone PCu(A)C" evidence="1">
    <location>
        <begin position="20"/>
        <end position="154"/>
    </location>
</feature>
<dbReference type="AlphaFoldDB" id="A0A0F5LQU0"/>
<dbReference type="PATRIC" id="fig|1121477.3.peg.3053"/>
<evidence type="ECO:0000313" key="5">
    <source>
        <dbReference type="Proteomes" id="UP000184533"/>
    </source>
</evidence>
<dbReference type="RefSeq" id="WP_046135128.1">
    <property type="nucleotide sequence ID" value="NZ_FQVC01000009.1"/>
</dbReference>